<organism evidence="6">
    <name type="scientific">uncultured bacterium Contig28b</name>
    <dbReference type="NCBI Taxonomy" id="1393549"/>
    <lineage>
        <taxon>Bacteria</taxon>
        <taxon>environmental samples</taxon>
    </lineage>
</organism>
<dbReference type="InterPro" id="IPR033120">
    <property type="entry name" value="HOTDOG_ACOT"/>
</dbReference>
<evidence type="ECO:0000256" key="3">
    <source>
        <dbReference type="PROSITE-ProRule" id="PRU01106"/>
    </source>
</evidence>
<dbReference type="SUPFAM" id="SSF54637">
    <property type="entry name" value="Thioesterase/thiol ester dehydrase-isomerase"/>
    <property type="match status" value="1"/>
</dbReference>
<dbReference type="PANTHER" id="PTHR11049">
    <property type="entry name" value="ACYL COENZYME A THIOESTER HYDROLASE"/>
    <property type="match status" value="1"/>
</dbReference>
<reference evidence="6" key="1">
    <citation type="journal article" date="2013" name="PLoS ONE">
        <title>Metagenomic insights into the carbohydrate-active enzymes carried by the microorganisms adhering to solid digesta in the rumen of cows.</title>
        <authorList>
            <person name="Wang L."/>
            <person name="Hatem A."/>
            <person name="Catalyurek U.V."/>
            <person name="Morrison M."/>
            <person name="Yu Z."/>
        </authorList>
    </citation>
    <scope>NUCLEOTIDE SEQUENCE</scope>
</reference>
<dbReference type="GO" id="GO:0006637">
    <property type="term" value="P:acyl-CoA metabolic process"/>
    <property type="evidence" value="ECO:0007669"/>
    <property type="project" value="TreeGrafter"/>
</dbReference>
<dbReference type="CDD" id="cd03442">
    <property type="entry name" value="BFIT_BACH"/>
    <property type="match status" value="1"/>
</dbReference>
<dbReference type="GO" id="GO:0052816">
    <property type="term" value="F:long-chain fatty acyl-CoA hydrolase activity"/>
    <property type="evidence" value="ECO:0007669"/>
    <property type="project" value="TreeGrafter"/>
</dbReference>
<evidence type="ECO:0000313" key="6">
    <source>
        <dbReference type="EMBL" id="AHF24517.1"/>
    </source>
</evidence>
<dbReference type="PROSITE" id="PS51770">
    <property type="entry name" value="HOTDOG_ACOT"/>
    <property type="match status" value="1"/>
</dbReference>
<feature type="region of interest" description="Disordered" evidence="4">
    <location>
        <begin position="132"/>
        <end position="162"/>
    </location>
</feature>
<protein>
    <submittedName>
        <fullName evidence="6">Thioesterase superfamily protein</fullName>
    </submittedName>
</protein>
<evidence type="ECO:0000256" key="4">
    <source>
        <dbReference type="SAM" id="MobiDB-lite"/>
    </source>
</evidence>
<dbReference type="AlphaFoldDB" id="W0FNY2"/>
<feature type="compositionally biased region" description="Basic and acidic residues" evidence="4">
    <location>
        <begin position="139"/>
        <end position="154"/>
    </location>
</feature>
<accession>W0FNY2</accession>
<evidence type="ECO:0000256" key="2">
    <source>
        <dbReference type="ARBA" id="ARBA00022801"/>
    </source>
</evidence>
<dbReference type="Gene3D" id="3.10.129.10">
    <property type="entry name" value="Hotdog Thioesterase"/>
    <property type="match status" value="1"/>
</dbReference>
<evidence type="ECO:0000256" key="1">
    <source>
        <dbReference type="ARBA" id="ARBA00010458"/>
    </source>
</evidence>
<feature type="domain" description="HotDog ACOT-type" evidence="5">
    <location>
        <begin position="14"/>
        <end position="127"/>
    </location>
</feature>
<dbReference type="GO" id="GO:0005737">
    <property type="term" value="C:cytoplasm"/>
    <property type="evidence" value="ECO:0007669"/>
    <property type="project" value="TreeGrafter"/>
</dbReference>
<keyword evidence="2 3" id="KW-0378">Hydrolase</keyword>
<evidence type="ECO:0000259" key="5">
    <source>
        <dbReference type="PROSITE" id="PS51770"/>
    </source>
</evidence>
<dbReference type="InterPro" id="IPR040170">
    <property type="entry name" value="Cytosol_ACT"/>
</dbReference>
<proteinExistence type="inferred from homology"/>
<dbReference type="InterPro" id="IPR029069">
    <property type="entry name" value="HotDog_dom_sf"/>
</dbReference>
<dbReference type="InterPro" id="IPR006683">
    <property type="entry name" value="Thioestr_dom"/>
</dbReference>
<dbReference type="EMBL" id="KC246796">
    <property type="protein sequence ID" value="AHF24517.1"/>
    <property type="molecule type" value="Genomic_DNA"/>
</dbReference>
<sequence length="162" mass="18463">MTAGNEFPERRHDMAEKTTTVQIVMPQHCNGYSKPRLFGGQIMAWIDVVGAVAARRYTGHAVTTVCIDNLSFLKPAYLNDTVVQEAQVIWTGHTSLEVRVDSLVERLDGSRELVNRAYVVFVALDENEKPIPVPPLIPRTEEEKREFQDGETRKQIRKSQRR</sequence>
<comment type="similarity">
    <text evidence="1">Belongs to the acyl coenzyme A hydrolase family.</text>
</comment>
<dbReference type="Pfam" id="PF03061">
    <property type="entry name" value="4HBT"/>
    <property type="match status" value="1"/>
</dbReference>
<name>W0FNY2_9BACT</name>